<evidence type="ECO:0000313" key="2">
    <source>
        <dbReference type="Proteomes" id="UP000268623"/>
    </source>
</evidence>
<protein>
    <submittedName>
        <fullName evidence="1">DUF1403 family protein</fullName>
    </submittedName>
</protein>
<dbReference type="AlphaFoldDB" id="A0A3M9XK08"/>
<dbReference type="EMBL" id="QWDD01000002">
    <property type="protein sequence ID" value="RNJ48231.1"/>
    <property type="molecule type" value="Genomic_DNA"/>
</dbReference>
<proteinExistence type="predicted"/>
<gene>
    <name evidence="1" type="ORF">D1O30_19210</name>
</gene>
<dbReference type="InterPro" id="IPR009843">
    <property type="entry name" value="DUF1403"/>
</dbReference>
<sequence>MWLADLVLARRLGWAAPLPLLATTISHPSMRVANGRRPHPGDPDWSLSVARAYCAGRARGLRVGRRVVAAFRHAVERRAKIARQKGRASRRPVTCG</sequence>
<organism evidence="1 2">
    <name type="scientific">Methylocystis hirsuta</name>
    <dbReference type="NCBI Taxonomy" id="369798"/>
    <lineage>
        <taxon>Bacteria</taxon>
        <taxon>Pseudomonadati</taxon>
        <taxon>Pseudomonadota</taxon>
        <taxon>Alphaproteobacteria</taxon>
        <taxon>Hyphomicrobiales</taxon>
        <taxon>Methylocystaceae</taxon>
        <taxon>Methylocystis</taxon>
    </lineage>
</organism>
<accession>A0A3M9XK08</accession>
<dbReference type="Proteomes" id="UP000268623">
    <property type="component" value="Unassembled WGS sequence"/>
</dbReference>
<name>A0A3M9XK08_9HYPH</name>
<reference evidence="1 2" key="1">
    <citation type="submission" date="2018-08" db="EMBL/GenBank/DDBJ databases">
        <title>Genome sequence of Methylocystis hirsuta CSC1, a methanotroph able to accumulate PHAs.</title>
        <authorList>
            <person name="Bordel S."/>
            <person name="Rodriguez E."/>
            <person name="Gancedo J."/>
            <person name="Munoz R."/>
        </authorList>
    </citation>
    <scope>NUCLEOTIDE SEQUENCE [LARGE SCALE GENOMIC DNA]</scope>
    <source>
        <strain evidence="1 2">CSC1</strain>
    </source>
</reference>
<evidence type="ECO:0000313" key="1">
    <source>
        <dbReference type="EMBL" id="RNJ48231.1"/>
    </source>
</evidence>
<dbReference type="Pfam" id="PF07183">
    <property type="entry name" value="DUF1403"/>
    <property type="match status" value="1"/>
</dbReference>
<keyword evidence="2" id="KW-1185">Reference proteome</keyword>
<comment type="caution">
    <text evidence="1">The sequence shown here is derived from an EMBL/GenBank/DDBJ whole genome shotgun (WGS) entry which is preliminary data.</text>
</comment>